<keyword evidence="1" id="KW-1133">Transmembrane helix</keyword>
<evidence type="ECO:0000313" key="2">
    <source>
        <dbReference type="EMBL" id="MBO8445605.1"/>
    </source>
</evidence>
<evidence type="ECO:0008006" key="4">
    <source>
        <dbReference type="Google" id="ProtNLM"/>
    </source>
</evidence>
<evidence type="ECO:0000313" key="3">
    <source>
        <dbReference type="Proteomes" id="UP000823619"/>
    </source>
</evidence>
<comment type="caution">
    <text evidence="2">The sequence shown here is derived from an EMBL/GenBank/DDBJ whole genome shotgun (WGS) entry which is preliminary data.</text>
</comment>
<protein>
    <recommendedName>
        <fullName evidence="4">Conjugal transfer protein TraD</fullName>
    </recommendedName>
</protein>
<reference evidence="2" key="2">
    <citation type="journal article" date="2021" name="PeerJ">
        <title>Extensive microbial diversity within the chicken gut microbiome revealed by metagenomics and culture.</title>
        <authorList>
            <person name="Gilroy R."/>
            <person name="Ravi A."/>
            <person name="Getino M."/>
            <person name="Pursley I."/>
            <person name="Horton D.L."/>
            <person name="Alikhan N.F."/>
            <person name="Baker D."/>
            <person name="Gharbi K."/>
            <person name="Hall N."/>
            <person name="Watson M."/>
            <person name="Adriaenssens E.M."/>
            <person name="Foster-Nyarko E."/>
            <person name="Jarju S."/>
            <person name="Secka A."/>
            <person name="Antonio M."/>
            <person name="Oren A."/>
            <person name="Chaudhuri R.R."/>
            <person name="La Ragione R."/>
            <person name="Hildebrand F."/>
            <person name="Pallen M.J."/>
        </authorList>
    </citation>
    <scope>NUCLEOTIDE SEQUENCE</scope>
    <source>
        <strain evidence="2">D5-748</strain>
    </source>
</reference>
<organism evidence="2 3">
    <name type="scientific">Candidatus Cryptobacteroides merdavium</name>
    <dbReference type="NCBI Taxonomy" id="2840769"/>
    <lineage>
        <taxon>Bacteria</taxon>
        <taxon>Pseudomonadati</taxon>
        <taxon>Bacteroidota</taxon>
        <taxon>Bacteroidia</taxon>
        <taxon>Bacteroidales</taxon>
        <taxon>Candidatus Cryptobacteroides</taxon>
    </lineage>
</organism>
<accession>A0A9D9H916</accession>
<dbReference type="Proteomes" id="UP000823619">
    <property type="component" value="Unassembled WGS sequence"/>
</dbReference>
<keyword evidence="1" id="KW-0812">Transmembrane</keyword>
<feature type="transmembrane region" description="Helical" evidence="1">
    <location>
        <begin position="6"/>
        <end position="23"/>
    </location>
</feature>
<proteinExistence type="predicted"/>
<keyword evidence="1" id="KW-0472">Membrane</keyword>
<gene>
    <name evidence="2" type="ORF">IAC23_07950</name>
</gene>
<dbReference type="EMBL" id="JADIMO010000099">
    <property type="protein sequence ID" value="MBO8445605.1"/>
    <property type="molecule type" value="Genomic_DNA"/>
</dbReference>
<reference evidence="2" key="1">
    <citation type="submission" date="2020-10" db="EMBL/GenBank/DDBJ databases">
        <authorList>
            <person name="Gilroy R."/>
        </authorList>
    </citation>
    <scope>NUCLEOTIDE SEQUENCE</scope>
    <source>
        <strain evidence="2">D5-748</strain>
    </source>
</reference>
<evidence type="ECO:0000256" key="1">
    <source>
        <dbReference type="SAM" id="Phobius"/>
    </source>
</evidence>
<name>A0A9D9H916_9BACT</name>
<dbReference type="AlphaFoldDB" id="A0A9D9H916"/>
<sequence length="218" mass="24324">MTNVLIVILLLYNMWLVYCLLRWREPKKRTARPEPSRKPETDTDIVGRSLFRMHGGRTTGDIPAPQAASSVEGEAVAPDDVTFAGENGARHSMRLPDDRLEEAFRDTRLSDVPVEYADGDDEQTGEYASGATIEEMNEAIRTVDNPEATDTEKMKAGEVFHDIEGNGLYEILTAKTPGIISRIQELIDLYENSQTVMPTESKGTEKVGIADFDIRDFV</sequence>